<evidence type="ECO:0000256" key="2">
    <source>
        <dbReference type="ARBA" id="ARBA00009860"/>
    </source>
</evidence>
<dbReference type="PANTHER" id="PTHR11960">
    <property type="entry name" value="EUKARYOTIC TRANSLATION INITIATION FACTOR 4E RELATED"/>
    <property type="match status" value="1"/>
</dbReference>
<keyword evidence="4" id="KW-0396">Initiation factor</keyword>
<gene>
    <name evidence="12" type="ORF">CDL12_20275</name>
</gene>
<dbReference type="Gene3D" id="3.30.760.10">
    <property type="entry name" value="RNA Cap, Translation Initiation Factor Eif4e"/>
    <property type="match status" value="2"/>
</dbReference>
<dbReference type="OrthoDB" id="590761at2759"/>
<evidence type="ECO:0000313" key="12">
    <source>
        <dbReference type="EMBL" id="PIN07162.1"/>
    </source>
</evidence>
<evidence type="ECO:0000256" key="3">
    <source>
        <dbReference type="ARBA" id="ARBA00022490"/>
    </source>
</evidence>
<dbReference type="AlphaFoldDB" id="A0A2G9GPM3"/>
<keyword evidence="5" id="KW-0810">Translation regulation</keyword>
<dbReference type="GO" id="GO:0006417">
    <property type="term" value="P:regulation of translation"/>
    <property type="evidence" value="ECO:0007669"/>
    <property type="project" value="UniProtKB-KW"/>
</dbReference>
<evidence type="ECO:0000256" key="5">
    <source>
        <dbReference type="ARBA" id="ARBA00022845"/>
    </source>
</evidence>
<keyword evidence="8" id="KW-0539">Nucleus</keyword>
<dbReference type="GO" id="GO:0000340">
    <property type="term" value="F:RNA 7-methylguanosine cap binding"/>
    <property type="evidence" value="ECO:0007669"/>
    <property type="project" value="TreeGrafter"/>
</dbReference>
<evidence type="ECO:0000256" key="7">
    <source>
        <dbReference type="ARBA" id="ARBA00022917"/>
    </source>
</evidence>
<dbReference type="InterPro" id="IPR001040">
    <property type="entry name" value="TIF_eIF_4E"/>
</dbReference>
<evidence type="ECO:0000256" key="8">
    <source>
        <dbReference type="ARBA" id="ARBA00023242"/>
    </source>
</evidence>
<reference evidence="13" key="1">
    <citation type="journal article" date="2018" name="Gigascience">
        <title>Genome assembly of the Pink Ipe (Handroanthus impetiginosus, Bignoniaceae), a highly valued, ecologically keystone Neotropical timber forest tree.</title>
        <authorList>
            <person name="Silva-Junior O.B."/>
            <person name="Grattapaglia D."/>
            <person name="Novaes E."/>
            <person name="Collevatti R.G."/>
        </authorList>
    </citation>
    <scope>NUCLEOTIDE SEQUENCE [LARGE SCALE GENOMIC DNA]</scope>
    <source>
        <strain evidence="13">cv. UFG-1</strain>
    </source>
</reference>
<keyword evidence="3" id="KW-0963">Cytoplasm</keyword>
<proteinExistence type="inferred from homology"/>
<dbReference type="EMBL" id="NKXS01004188">
    <property type="protein sequence ID" value="PIN07162.1"/>
    <property type="molecule type" value="Genomic_DNA"/>
</dbReference>
<comment type="subcellular location">
    <subcellularLocation>
        <location evidence="1">Nucleus</location>
    </subcellularLocation>
</comment>
<dbReference type="InterPro" id="IPR023398">
    <property type="entry name" value="TIF_eIF4e-like"/>
</dbReference>
<evidence type="ECO:0000256" key="10">
    <source>
        <dbReference type="ARBA" id="ARBA00030245"/>
    </source>
</evidence>
<comment type="caution">
    <text evidence="12">The sequence shown here is derived from an EMBL/GenBank/DDBJ whole genome shotgun (WGS) entry which is preliminary data.</text>
</comment>
<organism evidence="12 13">
    <name type="scientific">Handroanthus impetiginosus</name>
    <dbReference type="NCBI Taxonomy" id="429701"/>
    <lineage>
        <taxon>Eukaryota</taxon>
        <taxon>Viridiplantae</taxon>
        <taxon>Streptophyta</taxon>
        <taxon>Embryophyta</taxon>
        <taxon>Tracheophyta</taxon>
        <taxon>Spermatophyta</taxon>
        <taxon>Magnoliopsida</taxon>
        <taxon>eudicotyledons</taxon>
        <taxon>Gunneridae</taxon>
        <taxon>Pentapetalae</taxon>
        <taxon>asterids</taxon>
        <taxon>lamiids</taxon>
        <taxon>Lamiales</taxon>
        <taxon>Bignoniaceae</taxon>
        <taxon>Crescentiina</taxon>
        <taxon>Tabebuia alliance</taxon>
        <taxon>Handroanthus</taxon>
    </lineage>
</organism>
<dbReference type="STRING" id="429701.A0A2G9GPM3"/>
<evidence type="ECO:0000256" key="1">
    <source>
        <dbReference type="ARBA" id="ARBA00004123"/>
    </source>
</evidence>
<evidence type="ECO:0000256" key="6">
    <source>
        <dbReference type="ARBA" id="ARBA00022884"/>
    </source>
</evidence>
<dbReference type="SUPFAM" id="SSF55418">
    <property type="entry name" value="eIF4e-like"/>
    <property type="match status" value="1"/>
</dbReference>
<dbReference type="Proteomes" id="UP000231279">
    <property type="component" value="Unassembled WGS sequence"/>
</dbReference>
<keyword evidence="13" id="KW-1185">Reference proteome</keyword>
<evidence type="ECO:0000256" key="4">
    <source>
        <dbReference type="ARBA" id="ARBA00022540"/>
    </source>
</evidence>
<evidence type="ECO:0000256" key="9">
    <source>
        <dbReference type="ARBA" id="ARBA00025991"/>
    </source>
</evidence>
<dbReference type="GO" id="GO:0009615">
    <property type="term" value="P:response to virus"/>
    <property type="evidence" value="ECO:0007669"/>
    <property type="project" value="UniProtKB-ARBA"/>
</dbReference>
<keyword evidence="6" id="KW-0694">RNA-binding</keyword>
<evidence type="ECO:0000256" key="11">
    <source>
        <dbReference type="ARBA" id="ARBA00039832"/>
    </source>
</evidence>
<evidence type="ECO:0000313" key="13">
    <source>
        <dbReference type="Proteomes" id="UP000231279"/>
    </source>
</evidence>
<comment type="similarity">
    <text evidence="2">Belongs to the eukaryotic initiation factor 4E family.</text>
</comment>
<dbReference type="GO" id="GO:0003743">
    <property type="term" value="F:translation initiation factor activity"/>
    <property type="evidence" value="ECO:0007669"/>
    <property type="project" value="UniProtKB-KW"/>
</dbReference>
<sequence length="120" mass="14484">MILHIIFSTNFLGSDPSHEHDSHRPKSMEVADEQLHWLERRWTFWFDNQSKPKQGAAWGTFLRKIYTSKTVEELCGVEPKWEDYEPAKDGKWTVTSSRKENLDSMWLETVRKPYFYNFYY</sequence>
<keyword evidence="7" id="KW-0648">Protein biosynthesis</keyword>
<protein>
    <recommendedName>
        <fullName evidence="11">Eukaryotic translation initiation factor isoform 4E</fullName>
    </recommendedName>
    <alternativeName>
        <fullName evidence="10">mRNA cap-binding protein</fullName>
    </alternativeName>
</protein>
<name>A0A2G9GPM3_9LAMI</name>
<dbReference type="GO" id="GO:0016281">
    <property type="term" value="C:eukaryotic translation initiation factor 4F complex"/>
    <property type="evidence" value="ECO:0007669"/>
    <property type="project" value="TreeGrafter"/>
</dbReference>
<dbReference type="PANTHER" id="PTHR11960:SF60">
    <property type="entry name" value="EUKARYOTIC TRANSLATION INITIATION FACTOR ISOFORM 4E-2"/>
    <property type="match status" value="1"/>
</dbReference>
<comment type="subunit">
    <text evidence="9">EIF4F is a multi-subunit complex, the composition of which varies with external and internal environmental conditions. It is composed of at least EIF4A, EIF4E and EIF4G. EIF4E is also known to interact with other partners. In higher plants two isoforms of EIF4F have been identified, named isoform EIF4F and isoform EIF(iso)4F. Isoform EIF4F has subunits p220 and p26, whereas isoform EIF(iso)4F has subunits p82 and p28.</text>
</comment>
<dbReference type="GO" id="GO:0005634">
    <property type="term" value="C:nucleus"/>
    <property type="evidence" value="ECO:0007669"/>
    <property type="project" value="UniProtKB-SubCell"/>
</dbReference>
<accession>A0A2G9GPM3</accession>